<dbReference type="SUPFAM" id="SSF109709">
    <property type="entry name" value="KorB DNA-binding domain-like"/>
    <property type="match status" value="1"/>
</dbReference>
<dbReference type="InterPro" id="IPR011111">
    <property type="entry name" value="Plasmid_RepB"/>
</dbReference>
<dbReference type="SUPFAM" id="SSF110849">
    <property type="entry name" value="ParB/Sulfiredoxin"/>
    <property type="match status" value="1"/>
</dbReference>
<evidence type="ECO:0000313" key="3">
    <source>
        <dbReference type="Proteomes" id="UP000255505"/>
    </source>
</evidence>
<dbReference type="EMBL" id="LT991976">
    <property type="protein sequence ID" value="SPK70854.1"/>
    <property type="molecule type" value="Genomic_DNA"/>
</dbReference>
<dbReference type="GO" id="GO:0005694">
    <property type="term" value="C:chromosome"/>
    <property type="evidence" value="ECO:0007669"/>
    <property type="project" value="TreeGrafter"/>
</dbReference>
<proteinExistence type="predicted"/>
<dbReference type="Gene3D" id="1.10.10.2830">
    <property type="match status" value="1"/>
</dbReference>
<evidence type="ECO:0000259" key="1">
    <source>
        <dbReference type="SMART" id="SM00470"/>
    </source>
</evidence>
<dbReference type="InterPro" id="IPR050336">
    <property type="entry name" value="Chromosome_partition/occlusion"/>
</dbReference>
<dbReference type="Gene3D" id="3.90.1530.30">
    <property type="match status" value="1"/>
</dbReference>
<accession>A0A375I7T1</accession>
<feature type="domain" description="ParB-like N-terminal" evidence="1">
    <location>
        <begin position="13"/>
        <end position="103"/>
    </location>
</feature>
<dbReference type="AlphaFoldDB" id="A0A375I7T1"/>
<dbReference type="InterPro" id="IPR003115">
    <property type="entry name" value="ParB_N"/>
</dbReference>
<reference evidence="2 3" key="1">
    <citation type="submission" date="2018-01" db="EMBL/GenBank/DDBJ databases">
        <authorList>
            <person name="Gaut B.S."/>
            <person name="Morton B.R."/>
            <person name="Clegg M.T."/>
            <person name="Duvall M.R."/>
        </authorList>
    </citation>
    <scope>NUCLEOTIDE SEQUENCE [LARGE SCALE GENOMIC DNA]</scope>
    <source>
        <strain evidence="2">Cupriavidus taiwanensis LMG 19425</strain>
    </source>
</reference>
<name>A0A375I7T1_9BURK</name>
<gene>
    <name evidence="2" type="ORF">CT19425_30078</name>
</gene>
<dbReference type="SMART" id="SM00470">
    <property type="entry name" value="ParB"/>
    <property type="match status" value="1"/>
</dbReference>
<sequence length="298" mass="33320">MTHIKHAFEQKIVEIPVEHIIPGAALPKGALATPKFKTILGSIAELGVIEPLAVFRSTQRPGDYDLLDGRLRLEALKQLSRPTAPCMVSSDDESFTFNRHVNRLSAVQEHRMIRATLTKGASEKRIAEVLSMDVRSIRDRARLLDGVAPEAATLLKDRQAAPKVFRVLKKMKPFRQIEAAEMMVAANKFSAPYAEMILVTTRPEALVDGAKKKKEEILPEDLARMETEMERLRQDCQAVEDEIGDTMLTLVVAKSFMTRLLRNDAVHAHLKRHHGDALSSLISTMEAIAADNRVSERE</sequence>
<dbReference type="Pfam" id="PF07506">
    <property type="entry name" value="RepB"/>
    <property type="match status" value="1"/>
</dbReference>
<dbReference type="PANTHER" id="PTHR33375:SF1">
    <property type="entry name" value="CHROMOSOME-PARTITIONING PROTEIN PARB-RELATED"/>
    <property type="match status" value="1"/>
</dbReference>
<dbReference type="Pfam" id="PF02195">
    <property type="entry name" value="ParB_N"/>
    <property type="match status" value="1"/>
</dbReference>
<dbReference type="PANTHER" id="PTHR33375">
    <property type="entry name" value="CHROMOSOME-PARTITIONING PROTEIN PARB-RELATED"/>
    <property type="match status" value="1"/>
</dbReference>
<dbReference type="GO" id="GO:0007059">
    <property type="term" value="P:chromosome segregation"/>
    <property type="evidence" value="ECO:0007669"/>
    <property type="project" value="TreeGrafter"/>
</dbReference>
<dbReference type="InterPro" id="IPR036086">
    <property type="entry name" value="ParB/Sulfiredoxin_sf"/>
</dbReference>
<dbReference type="Proteomes" id="UP000255505">
    <property type="component" value="Chromosome I"/>
</dbReference>
<organism evidence="2 3">
    <name type="scientific">Cupriavidus taiwanensis</name>
    <dbReference type="NCBI Taxonomy" id="164546"/>
    <lineage>
        <taxon>Bacteria</taxon>
        <taxon>Pseudomonadati</taxon>
        <taxon>Pseudomonadota</taxon>
        <taxon>Betaproteobacteria</taxon>
        <taxon>Burkholderiales</taxon>
        <taxon>Burkholderiaceae</taxon>
        <taxon>Cupriavidus</taxon>
    </lineage>
</organism>
<protein>
    <recommendedName>
        <fullName evidence="1">ParB-like N-terminal domain-containing protein</fullName>
    </recommendedName>
</protein>
<evidence type="ECO:0000313" key="2">
    <source>
        <dbReference type="EMBL" id="SPK70854.1"/>
    </source>
</evidence>
<dbReference type="RefSeq" id="WP_115661002.1">
    <property type="nucleotide sequence ID" value="NZ_LT991976.1"/>
</dbReference>